<feature type="signal peptide" evidence="3">
    <location>
        <begin position="1"/>
        <end position="18"/>
    </location>
</feature>
<organism evidence="4 5">
    <name type="scientific">Decorospora gaudefroyi</name>
    <dbReference type="NCBI Taxonomy" id="184978"/>
    <lineage>
        <taxon>Eukaryota</taxon>
        <taxon>Fungi</taxon>
        <taxon>Dikarya</taxon>
        <taxon>Ascomycota</taxon>
        <taxon>Pezizomycotina</taxon>
        <taxon>Dothideomycetes</taxon>
        <taxon>Pleosporomycetidae</taxon>
        <taxon>Pleosporales</taxon>
        <taxon>Pleosporineae</taxon>
        <taxon>Pleosporaceae</taxon>
        <taxon>Decorospora</taxon>
    </lineage>
</organism>
<dbReference type="InterPro" id="IPR051425">
    <property type="entry name" value="Formin_Homology"/>
</dbReference>
<gene>
    <name evidence="4" type="ORF">BDW02DRAFT_627751</name>
</gene>
<keyword evidence="2" id="KW-0812">Transmembrane</keyword>
<evidence type="ECO:0000313" key="4">
    <source>
        <dbReference type="EMBL" id="KAF1837639.1"/>
    </source>
</evidence>
<proteinExistence type="predicted"/>
<reference evidence="4" key="1">
    <citation type="submission" date="2020-01" db="EMBL/GenBank/DDBJ databases">
        <authorList>
            <consortium name="DOE Joint Genome Institute"/>
            <person name="Haridas S."/>
            <person name="Albert R."/>
            <person name="Binder M."/>
            <person name="Bloem J."/>
            <person name="Labutti K."/>
            <person name="Salamov A."/>
            <person name="Andreopoulos B."/>
            <person name="Baker S.E."/>
            <person name="Barry K."/>
            <person name="Bills G."/>
            <person name="Bluhm B.H."/>
            <person name="Cannon C."/>
            <person name="Castanera R."/>
            <person name="Culley D.E."/>
            <person name="Daum C."/>
            <person name="Ezra D."/>
            <person name="Gonzalez J.B."/>
            <person name="Henrissat B."/>
            <person name="Kuo A."/>
            <person name="Liang C."/>
            <person name="Lipzen A."/>
            <person name="Lutzoni F."/>
            <person name="Magnuson J."/>
            <person name="Mondo S."/>
            <person name="Nolan M."/>
            <person name="Ohm R."/>
            <person name="Pangilinan J."/>
            <person name="Park H.-J."/>
            <person name="Ramirez L."/>
            <person name="Alfaro M."/>
            <person name="Sun H."/>
            <person name="Tritt A."/>
            <person name="Yoshinaga Y."/>
            <person name="Zwiers L.-H."/>
            <person name="Turgeon B.G."/>
            <person name="Goodwin S.B."/>
            <person name="Spatafora J.W."/>
            <person name="Crous P.W."/>
            <person name="Grigoriev I.V."/>
        </authorList>
    </citation>
    <scope>NUCLEOTIDE SEQUENCE</scope>
    <source>
        <strain evidence="4">P77</strain>
    </source>
</reference>
<evidence type="ECO:0000256" key="3">
    <source>
        <dbReference type="SAM" id="SignalP"/>
    </source>
</evidence>
<dbReference type="EMBL" id="ML975259">
    <property type="protein sequence ID" value="KAF1837639.1"/>
    <property type="molecule type" value="Genomic_DNA"/>
</dbReference>
<dbReference type="OrthoDB" id="3795566at2759"/>
<feature type="compositionally biased region" description="Pro residues" evidence="1">
    <location>
        <begin position="490"/>
        <end position="518"/>
    </location>
</feature>
<feature type="transmembrane region" description="Helical" evidence="2">
    <location>
        <begin position="293"/>
        <end position="311"/>
    </location>
</feature>
<feature type="chain" id="PRO_5025415314" evidence="3">
    <location>
        <begin position="19"/>
        <end position="566"/>
    </location>
</feature>
<protein>
    <submittedName>
        <fullName evidence="4">Uncharacterized protein</fullName>
    </submittedName>
</protein>
<keyword evidence="3" id="KW-0732">Signal</keyword>
<name>A0A6A5KPP9_9PLEO</name>
<evidence type="ECO:0000313" key="5">
    <source>
        <dbReference type="Proteomes" id="UP000800040"/>
    </source>
</evidence>
<feature type="region of interest" description="Disordered" evidence="1">
    <location>
        <begin position="444"/>
        <end position="566"/>
    </location>
</feature>
<feature type="compositionally biased region" description="Pro residues" evidence="1">
    <location>
        <begin position="544"/>
        <end position="554"/>
    </location>
</feature>
<keyword evidence="2" id="KW-0472">Membrane</keyword>
<sequence>MAGRYALVAILNAAIASAQTSTEDDSATTSAYWTYTSRFVEQVTTSLYTYAYYSSVTTDTYTITREIKSDVVPTVTPTYVYSDYYYYSYDDLQIIEAYYPTGAVAETDLLPYYDLYAEETSTTSTSTTYTSIEFSMPVTMTAPASCPTVFTVSATASVDVPSQVTAQVSPTSVDTSSYTSTFDSTIFVYETWYLTPSAAPFTSTLDPTYYYYIESCSIPPEPYFTGSSSPGSRNGDDWDSSPATSCYYYSCDHPLYIWVIVIVTVIPGLFLLGFLESWFWFRRLMMGRSAMRFGTVCWILMSLWVLCFTRMQDRRSPEDRKLLVEKWKNMGSGAAFKAWIKWALRHKYPEELLGQYSRMTVGIVPPGQPLPGTMAQVAGGFQPDALGGGMMQPVPGAPGQVFYYGPPPPGWVQAPHGGFVPPPAYMYTPQQGGYYGNAIKDISRISQPPISPHGHPQQQQQTANVPPMPPQAPQPVYSAPQTGTHTPTPYGAPPNLGPHPAHRSPPSPPPQGPAPTPPQQAAAQGAPQIPPVRVSEAPAEEAPRPAPTAPAPPPPKDDPNDRSLYE</sequence>
<dbReference type="AlphaFoldDB" id="A0A6A5KPP9"/>
<feature type="compositionally biased region" description="Low complexity" evidence="1">
    <location>
        <begin position="519"/>
        <end position="537"/>
    </location>
</feature>
<accession>A0A6A5KPP9</accession>
<keyword evidence="5" id="KW-1185">Reference proteome</keyword>
<keyword evidence="2" id="KW-1133">Transmembrane helix</keyword>
<dbReference type="PRINTS" id="PR01217">
    <property type="entry name" value="PRICHEXTENSN"/>
</dbReference>
<feature type="transmembrane region" description="Helical" evidence="2">
    <location>
        <begin position="255"/>
        <end position="281"/>
    </location>
</feature>
<evidence type="ECO:0000256" key="2">
    <source>
        <dbReference type="SAM" id="Phobius"/>
    </source>
</evidence>
<dbReference type="PANTHER" id="PTHR45725">
    <property type="entry name" value="FORMIN HOMOLOGY 2 FAMILY MEMBER"/>
    <property type="match status" value="1"/>
</dbReference>
<feature type="compositionally biased region" description="Basic and acidic residues" evidence="1">
    <location>
        <begin position="555"/>
        <end position="566"/>
    </location>
</feature>
<evidence type="ECO:0000256" key="1">
    <source>
        <dbReference type="SAM" id="MobiDB-lite"/>
    </source>
</evidence>
<dbReference type="Proteomes" id="UP000800040">
    <property type="component" value="Unassembled WGS sequence"/>
</dbReference>